<comment type="caution">
    <text evidence="3">The sequence shown here is derived from an EMBL/GenBank/DDBJ whole genome shotgun (WGS) entry which is preliminary data.</text>
</comment>
<dbReference type="SUPFAM" id="SSF49464">
    <property type="entry name" value="Carboxypeptidase regulatory domain-like"/>
    <property type="match status" value="1"/>
</dbReference>
<keyword evidence="3" id="KW-0675">Receptor</keyword>
<gene>
    <name evidence="3" type="ORF">SAMN04487900_11680</name>
</gene>
<dbReference type="Proteomes" id="UP000199134">
    <property type="component" value="Unassembled WGS sequence"/>
</dbReference>
<dbReference type="AlphaFoldDB" id="A0A1H0IRS5"/>
<dbReference type="Pfam" id="PF14905">
    <property type="entry name" value="OMP_b-brl_3"/>
    <property type="match status" value="1"/>
</dbReference>
<feature type="chain" id="PRO_5011484430" evidence="1">
    <location>
        <begin position="20"/>
        <end position="843"/>
    </location>
</feature>
<dbReference type="OrthoDB" id="910296at2"/>
<evidence type="ECO:0000259" key="2">
    <source>
        <dbReference type="Pfam" id="PF14905"/>
    </source>
</evidence>
<dbReference type="EMBL" id="FNIW01000016">
    <property type="protein sequence ID" value="SDO34179.1"/>
    <property type="molecule type" value="Genomic_DNA"/>
</dbReference>
<proteinExistence type="predicted"/>
<dbReference type="SUPFAM" id="SSF56935">
    <property type="entry name" value="Porins"/>
    <property type="match status" value="1"/>
</dbReference>
<evidence type="ECO:0000313" key="3">
    <source>
        <dbReference type="EMBL" id="SDO34179.1"/>
    </source>
</evidence>
<evidence type="ECO:0000256" key="1">
    <source>
        <dbReference type="SAM" id="SignalP"/>
    </source>
</evidence>
<dbReference type="InterPro" id="IPR008969">
    <property type="entry name" value="CarboxyPept-like_regulatory"/>
</dbReference>
<evidence type="ECO:0000313" key="4">
    <source>
        <dbReference type="Proteomes" id="UP000199134"/>
    </source>
</evidence>
<dbReference type="RefSeq" id="WP_143005788.1">
    <property type="nucleotide sequence ID" value="NZ_FNIW01000016.1"/>
</dbReference>
<sequence>MKRIISMLVCCLVFTGVQAQKITREYNNVSLSEALRQLNEQTEKYTISFLYNELEDFHITTSVHRKNVPDAIRQMIGFYPIRMTVEPGIANPSQQEIIVECPQKTALRYKGTVIDEQGQPVAYANIALLSPQDSTLITGGVSNESGLFVIPCEQQPVLARISFVGYKTKFVMFDSRNARNIRLKPETIMLNGVKVTGDRIFSKAENGHLIYNMPILLEVYPADNAYEALTRIPGVIDTGENLTFCGQAVTLIINGKATTLSADKVVERLKSMPAAMLAKAEVMPSAPAKYHVRGMAINIVTKDFAGTNQFSGQLKGGWQQNKYGTGYAGGSFIYNHNKLGLDMSYTFTDGANYGQVEHEANHPLGDKRIAYEDKTRNRSDGIDHEYRIGMDYAIADDHRLCLAYTGQWNSTRSTNTTTGTAQSTQHSREHTYLHNVDVNYAAPFGLQLGVSYTNYQEPRTQSLEGELYDINRNLLVDSRQKVSKWLFTADQTHALPNDWELNYGAKAQFTNNNSYQTTLDQNQQPMPDATSSVDYDERILNAYAGLSKQIGKSLSLDASLTMEQYHATKWNEWRVYPQFNAMWNINPKNMLNLSFSSEAVYPSYWSTMSSIYYASAYTEIWGNPDLKPMSKYEVNLMWQLNHKYTFTAFAEFEPDYFVQLPYQTSDRMAVIMKETNFDYSNYYGLQASAQFHVGQWLNGTVNATGLYRHDKSSNFFDLPFDRTRLSAILGGTAVAKLSQRHSIQFILNPFFQSKAIQGVYDISPLFYLNASLRWTSDNGKWSVIAKSNNIFNCYANTRSTVANQDYAMRVWMNYASASLTAIYRIGNFKEKKKKEVDTSRMGY</sequence>
<organism evidence="3 4">
    <name type="scientific">Prevotella communis</name>
    <dbReference type="NCBI Taxonomy" id="2913614"/>
    <lineage>
        <taxon>Bacteria</taxon>
        <taxon>Pseudomonadati</taxon>
        <taxon>Bacteroidota</taxon>
        <taxon>Bacteroidia</taxon>
        <taxon>Bacteroidales</taxon>
        <taxon>Prevotellaceae</taxon>
        <taxon>Prevotella</taxon>
    </lineage>
</organism>
<accession>A0A1H0IRS5</accession>
<protein>
    <submittedName>
        <fullName evidence="3">Outer membrane receptor proteins, mostly Fe transport</fullName>
    </submittedName>
</protein>
<dbReference type="InterPro" id="IPR041700">
    <property type="entry name" value="OMP_b-brl_3"/>
</dbReference>
<dbReference type="Pfam" id="PF13715">
    <property type="entry name" value="CarbopepD_reg_2"/>
    <property type="match status" value="1"/>
</dbReference>
<keyword evidence="1" id="KW-0732">Signal</keyword>
<reference evidence="4" key="1">
    <citation type="submission" date="2016-10" db="EMBL/GenBank/DDBJ databases">
        <authorList>
            <person name="de Groot N.N."/>
        </authorList>
    </citation>
    <scope>NUCLEOTIDE SEQUENCE [LARGE SCALE GENOMIC DNA]</scope>
    <source>
        <strain evidence="4">BP1-145</strain>
    </source>
</reference>
<feature type="signal peptide" evidence="1">
    <location>
        <begin position="1"/>
        <end position="19"/>
    </location>
</feature>
<name>A0A1H0IRS5_9BACT</name>
<feature type="domain" description="Outer membrane protein beta-barrel" evidence="2">
    <location>
        <begin position="446"/>
        <end position="808"/>
    </location>
</feature>